<keyword evidence="2" id="KW-0472">Membrane</keyword>
<dbReference type="Proteomes" id="UP000651057">
    <property type="component" value="Unassembled WGS sequence"/>
</dbReference>
<evidence type="ECO:0000313" key="4">
    <source>
        <dbReference type="EMBL" id="MBL0684994.1"/>
    </source>
</evidence>
<dbReference type="Gene3D" id="3.30.565.10">
    <property type="entry name" value="Histidine kinase-like ATPase, C-terminal domain"/>
    <property type="match status" value="1"/>
</dbReference>
<keyword evidence="5" id="KW-1185">Reference proteome</keyword>
<dbReference type="PANTHER" id="PTHR34220">
    <property type="entry name" value="SENSOR HISTIDINE KINASE YPDA"/>
    <property type="match status" value="1"/>
</dbReference>
<dbReference type="GO" id="GO:0016020">
    <property type="term" value="C:membrane"/>
    <property type="evidence" value="ECO:0007669"/>
    <property type="project" value="InterPro"/>
</dbReference>
<dbReference type="GO" id="GO:0000155">
    <property type="term" value="F:phosphorelay sensor kinase activity"/>
    <property type="evidence" value="ECO:0007669"/>
    <property type="project" value="InterPro"/>
</dbReference>
<comment type="caution">
    <text evidence="4">The sequence shown here is derived from an EMBL/GenBank/DDBJ whole genome shotgun (WGS) entry which is preliminary data.</text>
</comment>
<dbReference type="InterPro" id="IPR010559">
    <property type="entry name" value="Sig_transdc_His_kin_internal"/>
</dbReference>
<accession>A0A937A644</accession>
<sequence length="336" mass="39182">MVKLTIVHDDGNFLDPPAIFYYFSAFFLLMLSWETNDWLIRREMNSNIDKSLDVSNGFKILGINLSIVLPVAAFLYYLAIFEFENICKIDADDPWLRFRIDFFRAAVLGLAAILFNMFYYALKQKKELENRMNKLKKEAMTSKYKSLKNQISPHFLFNSLNTLTSLMYEDRDLASDFVSRLASCYRYILDNREEDLASLEKELSFLDSFIFMMNVRHEGALSINTHVSINPKEYLIPTLALQMLVENALKHNYYSKEQPLEIAILSVNTSSIIIQNNMHVRKQKEKSTKLGLKNIQKRYAFYTNEKVKIETQNGFFKVTIPLLSKDIKDVPMIKVS</sequence>
<feature type="transmembrane region" description="Helical" evidence="2">
    <location>
        <begin position="102"/>
        <end position="122"/>
    </location>
</feature>
<keyword evidence="1" id="KW-0175">Coiled coil</keyword>
<name>A0A937A644_9FLAO</name>
<keyword evidence="4" id="KW-0808">Transferase</keyword>
<dbReference type="AlphaFoldDB" id="A0A937A644"/>
<protein>
    <submittedName>
        <fullName evidence="4">Histidine kinase</fullName>
    </submittedName>
</protein>
<keyword evidence="2" id="KW-0812">Transmembrane</keyword>
<dbReference type="InterPro" id="IPR036890">
    <property type="entry name" value="HATPase_C_sf"/>
</dbReference>
<feature type="transmembrane region" description="Helical" evidence="2">
    <location>
        <begin position="20"/>
        <end position="40"/>
    </location>
</feature>
<evidence type="ECO:0000256" key="1">
    <source>
        <dbReference type="SAM" id="Coils"/>
    </source>
</evidence>
<feature type="transmembrane region" description="Helical" evidence="2">
    <location>
        <begin position="61"/>
        <end position="82"/>
    </location>
</feature>
<reference evidence="4" key="1">
    <citation type="submission" date="2021-01" db="EMBL/GenBank/DDBJ databases">
        <authorList>
            <person name="Zhong Y.L."/>
        </authorList>
    </citation>
    <scope>NUCLEOTIDE SEQUENCE</scope>
    <source>
        <strain evidence="4">KCTC 23302</strain>
    </source>
</reference>
<dbReference type="RefSeq" id="WP_201922379.1">
    <property type="nucleotide sequence ID" value="NZ_BAABAX010000014.1"/>
</dbReference>
<dbReference type="Pfam" id="PF06580">
    <property type="entry name" value="His_kinase"/>
    <property type="match status" value="1"/>
</dbReference>
<dbReference type="PANTHER" id="PTHR34220:SF7">
    <property type="entry name" value="SENSOR HISTIDINE KINASE YPDA"/>
    <property type="match status" value="1"/>
</dbReference>
<proteinExistence type="predicted"/>
<keyword evidence="4" id="KW-0418">Kinase</keyword>
<keyword evidence="2" id="KW-1133">Transmembrane helix</keyword>
<organism evidence="4 5">
    <name type="scientific">Aquimarina mytili</name>
    <dbReference type="NCBI Taxonomy" id="874423"/>
    <lineage>
        <taxon>Bacteria</taxon>
        <taxon>Pseudomonadati</taxon>
        <taxon>Bacteroidota</taxon>
        <taxon>Flavobacteriia</taxon>
        <taxon>Flavobacteriales</taxon>
        <taxon>Flavobacteriaceae</taxon>
        <taxon>Aquimarina</taxon>
    </lineage>
</organism>
<gene>
    <name evidence="4" type="ORF">JJQ60_15800</name>
</gene>
<dbReference type="EMBL" id="JAERQJ010000006">
    <property type="protein sequence ID" value="MBL0684994.1"/>
    <property type="molecule type" value="Genomic_DNA"/>
</dbReference>
<feature type="coiled-coil region" evidence="1">
    <location>
        <begin position="118"/>
        <end position="145"/>
    </location>
</feature>
<evidence type="ECO:0000259" key="3">
    <source>
        <dbReference type="Pfam" id="PF06580"/>
    </source>
</evidence>
<dbReference type="InterPro" id="IPR050640">
    <property type="entry name" value="Bact_2-comp_sensor_kinase"/>
</dbReference>
<evidence type="ECO:0000313" key="5">
    <source>
        <dbReference type="Proteomes" id="UP000651057"/>
    </source>
</evidence>
<feature type="domain" description="Signal transduction histidine kinase internal region" evidence="3">
    <location>
        <begin position="143"/>
        <end position="219"/>
    </location>
</feature>
<evidence type="ECO:0000256" key="2">
    <source>
        <dbReference type="SAM" id="Phobius"/>
    </source>
</evidence>